<dbReference type="EMBL" id="MCBT01000011">
    <property type="protein sequence ID" value="OEG75120.1"/>
    <property type="molecule type" value="Genomic_DNA"/>
</dbReference>
<comment type="caution">
    <text evidence="2">The sequence shown here is derived from an EMBL/GenBank/DDBJ whole genome shotgun (WGS) entry which is preliminary data.</text>
</comment>
<evidence type="ECO:0000313" key="3">
    <source>
        <dbReference type="Proteomes" id="UP000095230"/>
    </source>
</evidence>
<name>A0A1E5IX51_SHECO</name>
<dbReference type="InterPro" id="IPR007384">
    <property type="entry name" value="UCP006257"/>
</dbReference>
<sequence>MLYLFTKKQLLLIERELKSLGLWANKPPSDEAMSDPTPFACQSMPFEHWLQFIFIPKMSIIVIERTSLPQNIALGPMAEHLWSQQPKMKPLITIIYQLDERLSEPR</sequence>
<evidence type="ECO:0000259" key="1">
    <source>
        <dbReference type="Pfam" id="PF04287"/>
    </source>
</evidence>
<dbReference type="PANTHER" id="PTHR39586:SF1">
    <property type="entry name" value="CYTOPLASMIC PROTEIN"/>
    <property type="match status" value="1"/>
</dbReference>
<dbReference type="PANTHER" id="PTHR39586">
    <property type="entry name" value="CYTOPLASMIC PROTEIN-RELATED"/>
    <property type="match status" value="1"/>
</dbReference>
<dbReference type="SUPFAM" id="SSF158452">
    <property type="entry name" value="YqcC-like"/>
    <property type="match status" value="1"/>
</dbReference>
<accession>A0A1E5IX51</accession>
<dbReference type="InterPro" id="IPR023376">
    <property type="entry name" value="YqcC-like_dom"/>
</dbReference>
<dbReference type="STRING" id="23.BEL05_02355"/>
<dbReference type="Pfam" id="PF04287">
    <property type="entry name" value="DUF446"/>
    <property type="match status" value="1"/>
</dbReference>
<dbReference type="InterPro" id="IPR036814">
    <property type="entry name" value="YqcC-like_sf"/>
</dbReference>
<organism evidence="2 3">
    <name type="scientific">Shewanella colwelliana</name>
    <name type="common">Alteromonas colwelliana</name>
    <dbReference type="NCBI Taxonomy" id="23"/>
    <lineage>
        <taxon>Bacteria</taxon>
        <taxon>Pseudomonadati</taxon>
        <taxon>Pseudomonadota</taxon>
        <taxon>Gammaproteobacteria</taxon>
        <taxon>Alteromonadales</taxon>
        <taxon>Shewanellaceae</taxon>
        <taxon>Shewanella</taxon>
    </lineage>
</organism>
<dbReference type="AlphaFoldDB" id="A0A1E5IX51"/>
<dbReference type="GO" id="GO:0044010">
    <property type="term" value="P:single-species biofilm formation"/>
    <property type="evidence" value="ECO:0007669"/>
    <property type="project" value="TreeGrafter"/>
</dbReference>
<evidence type="ECO:0000313" key="2">
    <source>
        <dbReference type="EMBL" id="OEG75120.1"/>
    </source>
</evidence>
<dbReference type="RefSeq" id="WP_069670340.1">
    <property type="nucleotide sequence ID" value="NZ_BPFF01000027.1"/>
</dbReference>
<dbReference type="Proteomes" id="UP000095230">
    <property type="component" value="Unassembled WGS sequence"/>
</dbReference>
<proteinExistence type="predicted"/>
<gene>
    <name evidence="2" type="ORF">BEL05_02355</name>
</gene>
<reference evidence="2 3" key="1">
    <citation type="submission" date="2016-07" db="EMBL/GenBank/DDBJ databases">
        <title>Whole-genome of two Shewanella species isolated from a digestive organ of sea cucumber Apostichopus japonicus Selenka 1867.</title>
        <authorList>
            <person name="Hong H.-H."/>
            <person name="Choi H."/>
            <person name="Cheon S."/>
            <person name="Oh J.-S."/>
            <person name="Lee H.-G."/>
            <person name="Park C."/>
        </authorList>
    </citation>
    <scope>NUCLEOTIDE SEQUENCE [LARGE SCALE GENOMIC DNA]</scope>
    <source>
        <strain evidence="2 3">CSB03KR</strain>
    </source>
</reference>
<feature type="domain" description="YqcC-like" evidence="1">
    <location>
        <begin position="7"/>
        <end position="100"/>
    </location>
</feature>
<protein>
    <recommendedName>
        <fullName evidence="1">YqcC-like domain-containing protein</fullName>
    </recommendedName>
</protein>
<dbReference type="Gene3D" id="1.20.1440.40">
    <property type="entry name" value="YqcC-like"/>
    <property type="match status" value="1"/>
</dbReference>
<dbReference type="OrthoDB" id="8794567at2"/>